<dbReference type="RefSeq" id="WP_145055031.1">
    <property type="nucleotide sequence ID" value="NZ_CP036433.1"/>
</dbReference>
<dbReference type="PROSITE" id="PS00675">
    <property type="entry name" value="SIGMA54_INTERACT_1"/>
    <property type="match status" value="1"/>
</dbReference>
<dbReference type="InterPro" id="IPR003593">
    <property type="entry name" value="AAA+_ATPase"/>
</dbReference>
<evidence type="ECO:0000256" key="15">
    <source>
        <dbReference type="ARBA" id="ARBA00031910"/>
    </source>
</evidence>
<dbReference type="GO" id="GO:0000160">
    <property type="term" value="P:phosphorelay signal transduction system"/>
    <property type="evidence" value="ECO:0007669"/>
    <property type="project" value="UniProtKB-KW"/>
</dbReference>
<feature type="domain" description="Sigma-54 factor interaction" evidence="17">
    <location>
        <begin position="141"/>
        <end position="370"/>
    </location>
</feature>
<evidence type="ECO:0000256" key="8">
    <source>
        <dbReference type="ARBA" id="ARBA00023012"/>
    </source>
</evidence>
<keyword evidence="11" id="KW-0010">Activator</keyword>
<evidence type="ECO:0000256" key="11">
    <source>
        <dbReference type="ARBA" id="ARBA00023159"/>
    </source>
</evidence>
<dbReference type="InterPro" id="IPR027417">
    <property type="entry name" value="P-loop_NTPase"/>
</dbReference>
<dbReference type="AlphaFoldDB" id="A0A518DX47"/>
<dbReference type="SUPFAM" id="SSF52172">
    <property type="entry name" value="CheY-like"/>
    <property type="match status" value="1"/>
</dbReference>
<dbReference type="Gene3D" id="1.10.8.60">
    <property type="match status" value="1"/>
</dbReference>
<evidence type="ECO:0000256" key="5">
    <source>
        <dbReference type="ARBA" id="ARBA00022553"/>
    </source>
</evidence>
<keyword evidence="7" id="KW-0067">ATP-binding</keyword>
<evidence type="ECO:0000256" key="14">
    <source>
        <dbReference type="ARBA" id="ARBA00029881"/>
    </source>
</evidence>
<dbReference type="PANTHER" id="PTHR32071:SF95">
    <property type="entry name" value="DNA-BINDING TRANSCRIPTIONAL REGULATOR NTRC"/>
    <property type="match status" value="1"/>
</dbReference>
<feature type="domain" description="Response regulatory" evidence="18">
    <location>
        <begin position="3"/>
        <end position="117"/>
    </location>
</feature>
<dbReference type="InterPro" id="IPR009057">
    <property type="entry name" value="Homeodomain-like_sf"/>
</dbReference>
<evidence type="ECO:0000256" key="13">
    <source>
        <dbReference type="ARBA" id="ARBA00023231"/>
    </source>
</evidence>
<dbReference type="Pfam" id="PF00072">
    <property type="entry name" value="Response_reg"/>
    <property type="match status" value="1"/>
</dbReference>
<evidence type="ECO:0000256" key="3">
    <source>
        <dbReference type="ARBA" id="ARBA00022490"/>
    </source>
</evidence>
<evidence type="ECO:0000313" key="19">
    <source>
        <dbReference type="EMBL" id="QDU96395.1"/>
    </source>
</evidence>
<dbReference type="InterPro" id="IPR025662">
    <property type="entry name" value="Sigma_54_int_dom_ATP-bd_1"/>
</dbReference>
<dbReference type="PROSITE" id="PS00676">
    <property type="entry name" value="SIGMA54_INTERACT_2"/>
    <property type="match status" value="1"/>
</dbReference>
<dbReference type="InterPro" id="IPR001789">
    <property type="entry name" value="Sig_transdc_resp-reg_receiver"/>
</dbReference>
<keyword evidence="3" id="KW-0963">Cytoplasm</keyword>
<dbReference type="Proteomes" id="UP000317648">
    <property type="component" value="Chromosome"/>
</dbReference>
<dbReference type="InterPro" id="IPR002078">
    <property type="entry name" value="Sigma_54_int"/>
</dbReference>
<dbReference type="PRINTS" id="PR01590">
    <property type="entry name" value="HTHFIS"/>
</dbReference>
<evidence type="ECO:0000256" key="2">
    <source>
        <dbReference type="ARBA" id="ARBA00019059"/>
    </source>
</evidence>
<evidence type="ECO:0000259" key="17">
    <source>
        <dbReference type="PROSITE" id="PS50045"/>
    </source>
</evidence>
<evidence type="ECO:0000313" key="20">
    <source>
        <dbReference type="Proteomes" id="UP000317648"/>
    </source>
</evidence>
<evidence type="ECO:0000256" key="12">
    <source>
        <dbReference type="ARBA" id="ARBA00023163"/>
    </source>
</evidence>
<dbReference type="SUPFAM" id="SSF52540">
    <property type="entry name" value="P-loop containing nucleoside triphosphate hydrolases"/>
    <property type="match status" value="1"/>
</dbReference>
<evidence type="ECO:0000256" key="4">
    <source>
        <dbReference type="ARBA" id="ARBA00022491"/>
    </source>
</evidence>
<sequence>MPRLLVIDDEAAIRHAFDRAFASEETEVVVAETAAEGERLFAQISPDVVVLDLRLPDKSGLDCFRRLREIDARIPVIFITGHGTVEAAIEATKLGAYDYLFKPLELVELQTLVAKAFNLSRMIRVQPVLPGVDQPDTGETIVGRCKAMKDVYTTIGRVAPQDITVLLLGESGSGKELIAQAIYHHSSRASGPFQAINCAAIPDTLLESEIFGHERGAFTGADRVRIGKLEQANGGTLFLDEVGDMSPLTQAKLLRVLQNQTFERVGGNELIRVDVRLIAATNHDLNQLVAEGLFRSDLYFRLNGMHIQLPPLRDRDEDLGLLAEHFLRRYSTAFGKEVRSVAPETLERLRAYHWPGNVRELENVIKQSLLQARGTVLLPQFLPDLTAGRAMPLSDQGPQQFLTQQFVAERIAADSHDLHGEAIALVERQLFEQVLAHTHGNQLQAASILGISRVTLRSKIRILEIDVSQFTS</sequence>
<protein>
    <recommendedName>
        <fullName evidence="2">DNA-binding transcriptional regulator NtrC</fullName>
    </recommendedName>
    <alternativeName>
        <fullName evidence="14">Nitrogen regulation protein NR(I)</fullName>
    </alternativeName>
    <alternativeName>
        <fullName evidence="15">Nitrogen regulator I</fullName>
    </alternativeName>
</protein>
<gene>
    <name evidence="19" type="primary">ntrC_2</name>
    <name evidence="19" type="ORF">Pla8534_42150</name>
</gene>
<keyword evidence="13" id="KW-0535">Nitrogen fixation</keyword>
<dbReference type="SUPFAM" id="SSF46689">
    <property type="entry name" value="Homeodomain-like"/>
    <property type="match status" value="1"/>
</dbReference>
<evidence type="ECO:0000256" key="10">
    <source>
        <dbReference type="ARBA" id="ARBA00023125"/>
    </source>
</evidence>
<evidence type="ECO:0000256" key="7">
    <source>
        <dbReference type="ARBA" id="ARBA00022840"/>
    </source>
</evidence>
<dbReference type="SMART" id="SM00448">
    <property type="entry name" value="REC"/>
    <property type="match status" value="1"/>
</dbReference>
<dbReference type="GO" id="GO:0006355">
    <property type="term" value="P:regulation of DNA-templated transcription"/>
    <property type="evidence" value="ECO:0007669"/>
    <property type="project" value="InterPro"/>
</dbReference>
<dbReference type="InterPro" id="IPR011006">
    <property type="entry name" value="CheY-like_superfamily"/>
</dbReference>
<dbReference type="Gene3D" id="1.10.10.60">
    <property type="entry name" value="Homeodomain-like"/>
    <property type="match status" value="1"/>
</dbReference>
<keyword evidence="4" id="KW-0678">Repressor</keyword>
<dbReference type="Pfam" id="PF25601">
    <property type="entry name" value="AAA_lid_14"/>
    <property type="match status" value="1"/>
</dbReference>
<dbReference type="Gene3D" id="3.40.50.300">
    <property type="entry name" value="P-loop containing nucleotide triphosphate hydrolases"/>
    <property type="match status" value="1"/>
</dbReference>
<dbReference type="GO" id="GO:0043565">
    <property type="term" value="F:sequence-specific DNA binding"/>
    <property type="evidence" value="ECO:0007669"/>
    <property type="project" value="InterPro"/>
</dbReference>
<organism evidence="19 20">
    <name type="scientific">Lignipirellula cremea</name>
    <dbReference type="NCBI Taxonomy" id="2528010"/>
    <lineage>
        <taxon>Bacteria</taxon>
        <taxon>Pseudomonadati</taxon>
        <taxon>Planctomycetota</taxon>
        <taxon>Planctomycetia</taxon>
        <taxon>Pirellulales</taxon>
        <taxon>Pirellulaceae</taxon>
        <taxon>Lignipirellula</taxon>
    </lineage>
</organism>
<dbReference type="InterPro" id="IPR025943">
    <property type="entry name" value="Sigma_54_int_dom_ATP-bd_2"/>
</dbReference>
<keyword evidence="5 16" id="KW-0597">Phosphoprotein</keyword>
<evidence type="ECO:0000256" key="9">
    <source>
        <dbReference type="ARBA" id="ARBA00023015"/>
    </source>
</evidence>
<keyword evidence="6" id="KW-0547">Nucleotide-binding</keyword>
<comment type="subcellular location">
    <subcellularLocation>
        <location evidence="1">Cytoplasm</location>
    </subcellularLocation>
</comment>
<keyword evidence="10" id="KW-0238">DNA-binding</keyword>
<dbReference type="Pfam" id="PF02954">
    <property type="entry name" value="HTH_8"/>
    <property type="match status" value="1"/>
</dbReference>
<dbReference type="PROSITE" id="PS00688">
    <property type="entry name" value="SIGMA54_INTERACT_3"/>
    <property type="match status" value="1"/>
</dbReference>
<evidence type="ECO:0000259" key="18">
    <source>
        <dbReference type="PROSITE" id="PS50110"/>
    </source>
</evidence>
<dbReference type="PROSITE" id="PS50110">
    <property type="entry name" value="RESPONSE_REGULATORY"/>
    <property type="match status" value="1"/>
</dbReference>
<reference evidence="19 20" key="1">
    <citation type="submission" date="2019-02" db="EMBL/GenBank/DDBJ databases">
        <title>Deep-cultivation of Planctomycetes and their phenomic and genomic characterization uncovers novel biology.</title>
        <authorList>
            <person name="Wiegand S."/>
            <person name="Jogler M."/>
            <person name="Boedeker C."/>
            <person name="Pinto D."/>
            <person name="Vollmers J."/>
            <person name="Rivas-Marin E."/>
            <person name="Kohn T."/>
            <person name="Peeters S.H."/>
            <person name="Heuer A."/>
            <person name="Rast P."/>
            <person name="Oberbeckmann S."/>
            <person name="Bunk B."/>
            <person name="Jeske O."/>
            <person name="Meyerdierks A."/>
            <person name="Storesund J.E."/>
            <person name="Kallscheuer N."/>
            <person name="Luecker S."/>
            <person name="Lage O.M."/>
            <person name="Pohl T."/>
            <person name="Merkel B.J."/>
            <person name="Hornburger P."/>
            <person name="Mueller R.-W."/>
            <person name="Bruemmer F."/>
            <person name="Labrenz M."/>
            <person name="Spormann A.M."/>
            <person name="Op den Camp H."/>
            <person name="Overmann J."/>
            <person name="Amann R."/>
            <person name="Jetten M.S.M."/>
            <person name="Mascher T."/>
            <person name="Medema M.H."/>
            <person name="Devos D.P."/>
            <person name="Kaster A.-K."/>
            <person name="Ovreas L."/>
            <person name="Rohde M."/>
            <person name="Galperin M.Y."/>
            <person name="Jogler C."/>
        </authorList>
    </citation>
    <scope>NUCLEOTIDE SEQUENCE [LARGE SCALE GENOMIC DNA]</scope>
    <source>
        <strain evidence="19 20">Pla85_3_4</strain>
    </source>
</reference>
<dbReference type="Gene3D" id="3.40.50.2300">
    <property type="match status" value="1"/>
</dbReference>
<keyword evidence="9" id="KW-0805">Transcription regulation</keyword>
<dbReference type="PANTHER" id="PTHR32071">
    <property type="entry name" value="TRANSCRIPTIONAL REGULATORY PROTEIN"/>
    <property type="match status" value="1"/>
</dbReference>
<dbReference type="FunFam" id="3.40.50.300:FF:000006">
    <property type="entry name" value="DNA-binding transcriptional regulator NtrC"/>
    <property type="match status" value="1"/>
</dbReference>
<keyword evidence="12" id="KW-0804">Transcription</keyword>
<keyword evidence="20" id="KW-1185">Reference proteome</keyword>
<accession>A0A518DX47</accession>
<dbReference type="KEGG" id="lcre:Pla8534_42150"/>
<dbReference type="GO" id="GO:0005524">
    <property type="term" value="F:ATP binding"/>
    <property type="evidence" value="ECO:0007669"/>
    <property type="project" value="UniProtKB-KW"/>
</dbReference>
<dbReference type="InterPro" id="IPR025944">
    <property type="entry name" value="Sigma_54_int_dom_CS"/>
</dbReference>
<dbReference type="SMART" id="SM00382">
    <property type="entry name" value="AAA"/>
    <property type="match status" value="1"/>
</dbReference>
<evidence type="ECO:0000256" key="16">
    <source>
        <dbReference type="PROSITE-ProRule" id="PRU00169"/>
    </source>
</evidence>
<dbReference type="InterPro" id="IPR058031">
    <property type="entry name" value="AAA_lid_NorR"/>
</dbReference>
<dbReference type="GO" id="GO:0005737">
    <property type="term" value="C:cytoplasm"/>
    <property type="evidence" value="ECO:0007669"/>
    <property type="project" value="UniProtKB-SubCell"/>
</dbReference>
<dbReference type="PROSITE" id="PS50045">
    <property type="entry name" value="SIGMA54_INTERACT_4"/>
    <property type="match status" value="1"/>
</dbReference>
<dbReference type="EMBL" id="CP036433">
    <property type="protein sequence ID" value="QDU96395.1"/>
    <property type="molecule type" value="Genomic_DNA"/>
</dbReference>
<dbReference type="CDD" id="cd00009">
    <property type="entry name" value="AAA"/>
    <property type="match status" value="1"/>
</dbReference>
<dbReference type="OrthoDB" id="9803970at2"/>
<dbReference type="InterPro" id="IPR002197">
    <property type="entry name" value="HTH_Fis"/>
</dbReference>
<keyword evidence="8" id="KW-0902">Two-component regulatory system</keyword>
<evidence type="ECO:0000256" key="1">
    <source>
        <dbReference type="ARBA" id="ARBA00004496"/>
    </source>
</evidence>
<evidence type="ECO:0000256" key="6">
    <source>
        <dbReference type="ARBA" id="ARBA00022741"/>
    </source>
</evidence>
<dbReference type="Pfam" id="PF00158">
    <property type="entry name" value="Sigma54_activat"/>
    <property type="match status" value="1"/>
</dbReference>
<feature type="modified residue" description="4-aspartylphosphate" evidence="16">
    <location>
        <position position="52"/>
    </location>
</feature>
<proteinExistence type="predicted"/>
<name>A0A518DX47_9BACT</name>